<dbReference type="InterPro" id="IPR020095">
    <property type="entry name" value="PsdUridine_synth_TruA_C"/>
</dbReference>
<dbReference type="SUPFAM" id="SSF55120">
    <property type="entry name" value="Pseudouridine synthase"/>
    <property type="match status" value="1"/>
</dbReference>
<evidence type="ECO:0000256" key="2">
    <source>
        <dbReference type="ARBA" id="ARBA00022694"/>
    </source>
</evidence>
<dbReference type="Gene3D" id="3.30.70.580">
    <property type="entry name" value="Pseudouridine synthase I, catalytic domain, N-terminal subdomain"/>
    <property type="match status" value="1"/>
</dbReference>
<dbReference type="InterPro" id="IPR020097">
    <property type="entry name" value="PsdUridine_synth_TruA_a/b_dom"/>
</dbReference>
<dbReference type="NCBIfam" id="TIGR00071">
    <property type="entry name" value="hisT_truA"/>
    <property type="match status" value="1"/>
</dbReference>
<keyword evidence="3 4" id="KW-0413">Isomerase</keyword>
<protein>
    <recommendedName>
        <fullName evidence="4">tRNA pseudouridine synthase A</fullName>
        <ecNumber evidence="4">5.4.99.12</ecNumber>
    </recommendedName>
    <alternativeName>
        <fullName evidence="4">tRNA pseudouridine(38-40) synthase</fullName>
    </alternativeName>
    <alternativeName>
        <fullName evidence="4">tRNA pseudouridylate synthase I</fullName>
    </alternativeName>
    <alternativeName>
        <fullName evidence="4">tRNA-uridine isomerase I</fullName>
    </alternativeName>
</protein>
<dbReference type="PANTHER" id="PTHR11142:SF0">
    <property type="entry name" value="TRNA PSEUDOURIDINE SYNTHASE-LIKE 1"/>
    <property type="match status" value="1"/>
</dbReference>
<dbReference type="CDD" id="cd02570">
    <property type="entry name" value="PseudoU_synth_EcTruA"/>
    <property type="match status" value="1"/>
</dbReference>
<evidence type="ECO:0000259" key="8">
    <source>
        <dbReference type="Pfam" id="PF01416"/>
    </source>
</evidence>
<reference evidence="9" key="1">
    <citation type="submission" date="2021-04" db="EMBL/GenBank/DDBJ databases">
        <authorList>
            <person name="Zhang D.-C."/>
        </authorList>
    </citation>
    <scope>NUCLEOTIDE SEQUENCE</scope>
    <source>
        <strain evidence="9">CGMCC 1.15697</strain>
    </source>
</reference>
<dbReference type="EMBL" id="JAGMWN010000002">
    <property type="protein sequence ID" value="MBP5856485.1"/>
    <property type="molecule type" value="Genomic_DNA"/>
</dbReference>
<dbReference type="Gene3D" id="3.30.70.660">
    <property type="entry name" value="Pseudouridine synthase I, catalytic domain, C-terminal subdomain"/>
    <property type="match status" value="1"/>
</dbReference>
<evidence type="ECO:0000313" key="9">
    <source>
        <dbReference type="EMBL" id="MBP5856485.1"/>
    </source>
</evidence>
<dbReference type="AlphaFoldDB" id="A0A8J7V1L8"/>
<organism evidence="9 10">
    <name type="scientific">Marivibrio halodurans</name>
    <dbReference type="NCBI Taxonomy" id="2039722"/>
    <lineage>
        <taxon>Bacteria</taxon>
        <taxon>Pseudomonadati</taxon>
        <taxon>Pseudomonadota</taxon>
        <taxon>Alphaproteobacteria</taxon>
        <taxon>Rhodospirillales</taxon>
        <taxon>Rhodospirillaceae</taxon>
        <taxon>Marivibrio</taxon>
    </lineage>
</organism>
<dbReference type="PANTHER" id="PTHR11142">
    <property type="entry name" value="PSEUDOURIDYLATE SYNTHASE"/>
    <property type="match status" value="1"/>
</dbReference>
<comment type="catalytic activity">
    <reaction evidence="4 7">
        <text>uridine(38/39/40) in tRNA = pseudouridine(38/39/40) in tRNA</text>
        <dbReference type="Rhea" id="RHEA:22376"/>
        <dbReference type="Rhea" id="RHEA-COMP:10085"/>
        <dbReference type="Rhea" id="RHEA-COMP:10087"/>
        <dbReference type="ChEBI" id="CHEBI:65314"/>
        <dbReference type="ChEBI" id="CHEBI:65315"/>
        <dbReference type="EC" id="5.4.99.12"/>
    </reaction>
</comment>
<dbReference type="Pfam" id="PF01416">
    <property type="entry name" value="PseudoU_synth_1"/>
    <property type="match status" value="2"/>
</dbReference>
<feature type="domain" description="Pseudouridine synthase I TruA alpha/beta" evidence="8">
    <location>
        <begin position="7"/>
        <end position="103"/>
    </location>
</feature>
<feature type="domain" description="Pseudouridine synthase I TruA alpha/beta" evidence="8">
    <location>
        <begin position="143"/>
        <end position="244"/>
    </location>
</feature>
<accession>A0A8J7V1L8</accession>
<keyword evidence="10" id="KW-1185">Reference proteome</keyword>
<evidence type="ECO:0000256" key="7">
    <source>
        <dbReference type="RuleBase" id="RU003792"/>
    </source>
</evidence>
<evidence type="ECO:0000256" key="5">
    <source>
        <dbReference type="PIRSR" id="PIRSR001430-1"/>
    </source>
</evidence>
<proteinExistence type="inferred from homology"/>
<dbReference type="InterPro" id="IPR020094">
    <property type="entry name" value="TruA/RsuA/RluB/E/F_N"/>
</dbReference>
<evidence type="ECO:0000256" key="4">
    <source>
        <dbReference type="HAMAP-Rule" id="MF_00171"/>
    </source>
</evidence>
<comment type="caution">
    <text evidence="4">Lacks conserved residue(s) required for the propagation of feature annotation.</text>
</comment>
<dbReference type="EC" id="5.4.99.12" evidence="4"/>
<evidence type="ECO:0000256" key="1">
    <source>
        <dbReference type="ARBA" id="ARBA00009375"/>
    </source>
</evidence>
<comment type="function">
    <text evidence="4">Formation of pseudouridine at positions 38, 39 and 40 in the anticodon stem and loop of transfer RNAs.</text>
</comment>
<dbReference type="HAMAP" id="MF_00171">
    <property type="entry name" value="TruA"/>
    <property type="match status" value="1"/>
</dbReference>
<dbReference type="GO" id="GO:0003723">
    <property type="term" value="F:RNA binding"/>
    <property type="evidence" value="ECO:0007669"/>
    <property type="project" value="InterPro"/>
</dbReference>
<dbReference type="Proteomes" id="UP000672602">
    <property type="component" value="Unassembled WGS sequence"/>
</dbReference>
<evidence type="ECO:0000313" key="10">
    <source>
        <dbReference type="Proteomes" id="UP000672602"/>
    </source>
</evidence>
<feature type="active site" description="Nucleophile" evidence="4 5">
    <location>
        <position position="51"/>
    </location>
</feature>
<dbReference type="InterPro" id="IPR020103">
    <property type="entry name" value="PsdUridine_synth_cat_dom_sf"/>
</dbReference>
<dbReference type="RefSeq" id="WP_210681054.1">
    <property type="nucleotide sequence ID" value="NZ_JAGMWN010000002.1"/>
</dbReference>
<comment type="caution">
    <text evidence="9">The sequence shown here is derived from an EMBL/GenBank/DDBJ whole genome shotgun (WGS) entry which is preliminary data.</text>
</comment>
<name>A0A8J7V1L8_9PROT</name>
<comment type="similarity">
    <text evidence="1 4 7">Belongs to the tRNA pseudouridine synthase TruA family.</text>
</comment>
<comment type="subunit">
    <text evidence="4">Homodimer.</text>
</comment>
<evidence type="ECO:0000256" key="6">
    <source>
        <dbReference type="PIRSR" id="PIRSR001430-2"/>
    </source>
</evidence>
<dbReference type="InterPro" id="IPR001406">
    <property type="entry name" value="PsdUridine_synth_TruA"/>
</dbReference>
<gene>
    <name evidence="4 9" type="primary">truA</name>
    <name evidence="9" type="ORF">KAJ83_05660</name>
</gene>
<feature type="binding site" evidence="4 6">
    <location>
        <position position="110"/>
    </location>
    <ligand>
        <name>substrate</name>
    </ligand>
</feature>
<dbReference type="PIRSF" id="PIRSF001430">
    <property type="entry name" value="tRNA_psdUrid_synth"/>
    <property type="match status" value="1"/>
</dbReference>
<keyword evidence="2 4" id="KW-0819">tRNA processing</keyword>
<dbReference type="FunFam" id="3.30.70.580:FF:000001">
    <property type="entry name" value="tRNA pseudouridine synthase A"/>
    <property type="match status" value="1"/>
</dbReference>
<sequence>MRWKLTVEYDGGPFVGWQRQNNGPSVQQALEEAVEGFTQERALVQGAGRTDAGVHALAQVAHVDIAKPADGRTVRDALNHHLGAHPIAVLTAEAVDDDFHARFSATGRAYLYRVLNRRAPAALTRRRVWHVGRALDADAMAAAAARLLGRHDFTSFRAAECQADSPVKTLDRLDVARVGEEIHLIVEARSFLHHQVRNFAGTLKRVGEGAWTPDDVARILAARDRRAAGPTAPAHGLYLTRVVY</sequence>
<dbReference type="GO" id="GO:0031119">
    <property type="term" value="P:tRNA pseudouridine synthesis"/>
    <property type="evidence" value="ECO:0007669"/>
    <property type="project" value="UniProtKB-UniRule"/>
</dbReference>
<dbReference type="GO" id="GO:0160147">
    <property type="term" value="F:tRNA pseudouridine(38-40) synthase activity"/>
    <property type="evidence" value="ECO:0007669"/>
    <property type="project" value="UniProtKB-EC"/>
</dbReference>
<evidence type="ECO:0000256" key="3">
    <source>
        <dbReference type="ARBA" id="ARBA00023235"/>
    </source>
</evidence>